<dbReference type="PANTHER" id="PTHR24421">
    <property type="entry name" value="NITRATE/NITRITE SENSOR PROTEIN NARX-RELATED"/>
    <property type="match status" value="1"/>
</dbReference>
<evidence type="ECO:0000259" key="5">
    <source>
        <dbReference type="SMART" id="SM00387"/>
    </source>
</evidence>
<organism evidence="6 7">
    <name type="scientific">Megasphaera elsdenii</name>
    <dbReference type="NCBI Taxonomy" id="907"/>
    <lineage>
        <taxon>Bacteria</taxon>
        <taxon>Bacillati</taxon>
        <taxon>Bacillota</taxon>
        <taxon>Negativicutes</taxon>
        <taxon>Veillonellales</taxon>
        <taxon>Veillonellaceae</taxon>
        <taxon>Megasphaera</taxon>
    </lineage>
</organism>
<keyword evidence="6" id="KW-0067">ATP-binding</keyword>
<dbReference type="InterPro" id="IPR050482">
    <property type="entry name" value="Sensor_HK_TwoCompSys"/>
</dbReference>
<keyword evidence="4" id="KW-1133">Transmembrane helix</keyword>
<keyword evidence="4" id="KW-0472">Membrane</keyword>
<proteinExistence type="predicted"/>
<reference evidence="6 7" key="1">
    <citation type="journal article" date="2018" name="Genome Announc.">
        <title>Complete genomes of two Megasphaera elsdenii strains, NCIMB 702410 and ATCC 25940.</title>
        <authorList>
            <person name="Hatmaker E.A."/>
            <person name="O'Dell K."/>
            <person name="Riley L.A."/>
            <person name="Klingeman D.M."/>
            <person name="Guss A.M."/>
        </authorList>
    </citation>
    <scope>NUCLEOTIDE SEQUENCE [LARGE SCALE GENOMIC DNA]</scope>
    <source>
        <strain evidence="6 7">NCIMB702410</strain>
    </source>
</reference>
<feature type="transmembrane region" description="Helical" evidence="4">
    <location>
        <begin position="103"/>
        <end position="119"/>
    </location>
</feature>
<dbReference type="SUPFAM" id="SSF55874">
    <property type="entry name" value="ATPase domain of HSP90 chaperone/DNA topoisomerase II/histidine kinase"/>
    <property type="match status" value="1"/>
</dbReference>
<name>A0A2S0M9H5_MEGEL</name>
<dbReference type="EMBL" id="CP027569">
    <property type="protein sequence ID" value="AVO28131.1"/>
    <property type="molecule type" value="Genomic_DNA"/>
</dbReference>
<evidence type="ECO:0000313" key="7">
    <source>
        <dbReference type="Proteomes" id="UP000238358"/>
    </source>
</evidence>
<keyword evidence="6" id="KW-0547">Nucleotide-binding</keyword>
<evidence type="ECO:0000256" key="1">
    <source>
        <dbReference type="ARBA" id="ARBA00022679"/>
    </source>
</evidence>
<gene>
    <name evidence="6" type="ORF">C6Y28_11090</name>
</gene>
<dbReference type="Gene3D" id="3.30.565.10">
    <property type="entry name" value="Histidine kinase-like ATPase, C-terminal domain"/>
    <property type="match status" value="1"/>
</dbReference>
<feature type="transmembrane region" description="Helical" evidence="4">
    <location>
        <begin position="46"/>
        <end position="66"/>
    </location>
</feature>
<feature type="domain" description="Histidine kinase/HSP90-like ATPase" evidence="5">
    <location>
        <begin position="378"/>
        <end position="464"/>
    </location>
</feature>
<evidence type="ECO:0000256" key="4">
    <source>
        <dbReference type="SAM" id="Phobius"/>
    </source>
</evidence>
<evidence type="ECO:0000256" key="2">
    <source>
        <dbReference type="ARBA" id="ARBA00022777"/>
    </source>
</evidence>
<feature type="transmembrane region" description="Helical" evidence="4">
    <location>
        <begin position="12"/>
        <end position="34"/>
    </location>
</feature>
<evidence type="ECO:0000313" key="6">
    <source>
        <dbReference type="EMBL" id="AVO28131.1"/>
    </source>
</evidence>
<dbReference type="InterPro" id="IPR003594">
    <property type="entry name" value="HATPase_dom"/>
</dbReference>
<evidence type="ECO:0000256" key="3">
    <source>
        <dbReference type="ARBA" id="ARBA00023012"/>
    </source>
</evidence>
<sequence>MVNLYTLPTYVVVLFIGVILCLFLANSVLYYYLMPQAQFRQLGRKCLEGSSLVLLMAVATILYEVYTDSLNGIVYDEATDFWRYSTALAGTAGAVYWIHDRQAGSLWVLAASILLLPVFDDWLPGSLVLALVCLAWRLIRLFPRTYNQYQQRLTARSIQTAVDCLDEGILISWEKGEPVLVNFTMYAVMEQLVGTVVRNANIFWHLLPFCGNRPGLSMERQGRDLLFRWDSGQAWLLQRRPIRFRRQSGWQITAANVTALHRLNRELAQKNAVLEQRNEEMKDVLDGLVALQTRQTTESLRYKIHDLLGQRITILQQLLNNPNVSDYGEILPLVEDVLSDLRRDAVANPQERLDALVTTYRNLGIAVTVEGMLPADTRRAGAFVRIIREAMTNALLHGQARSIAVTFGTGRQPALVIADDGQGCPGPIQTGTGLQAMEQRVRALGGRLTLTKTPHFIITVEMGENHDPTDHRRRPKNLA</sequence>
<dbReference type="GO" id="GO:0000160">
    <property type="term" value="P:phosphorelay signal transduction system"/>
    <property type="evidence" value="ECO:0007669"/>
    <property type="project" value="UniProtKB-KW"/>
</dbReference>
<dbReference type="CDD" id="cd16917">
    <property type="entry name" value="HATPase_UhpB-NarQ-NarX-like"/>
    <property type="match status" value="1"/>
</dbReference>
<keyword evidence="2" id="KW-0418">Kinase</keyword>
<accession>A0A2S0M9H5</accession>
<dbReference type="OrthoDB" id="9781904at2"/>
<dbReference type="Proteomes" id="UP000238358">
    <property type="component" value="Chromosome"/>
</dbReference>
<dbReference type="SMART" id="SM00387">
    <property type="entry name" value="HATPase_c"/>
    <property type="match status" value="1"/>
</dbReference>
<keyword evidence="1" id="KW-0808">Transferase</keyword>
<keyword evidence="3" id="KW-0902">Two-component regulatory system</keyword>
<dbReference type="InterPro" id="IPR036890">
    <property type="entry name" value="HATPase_C_sf"/>
</dbReference>
<keyword evidence="4" id="KW-0812">Transmembrane</keyword>
<dbReference type="PANTHER" id="PTHR24421:SF58">
    <property type="entry name" value="SIGNAL TRANSDUCTION HISTIDINE-PROTEIN KINASE_PHOSPHATASE UHPB"/>
    <property type="match status" value="1"/>
</dbReference>
<dbReference type="AlphaFoldDB" id="A0A2S0M9H5"/>
<feature type="transmembrane region" description="Helical" evidence="4">
    <location>
        <begin position="81"/>
        <end position="98"/>
    </location>
</feature>
<protein>
    <submittedName>
        <fullName evidence="6">ATP-binding protein</fullName>
    </submittedName>
</protein>
<dbReference type="GO" id="GO:0005524">
    <property type="term" value="F:ATP binding"/>
    <property type="evidence" value="ECO:0007669"/>
    <property type="project" value="UniProtKB-KW"/>
</dbReference>
<dbReference type="RefSeq" id="WP_027894543.1">
    <property type="nucleotide sequence ID" value="NZ_CP027569.1"/>
</dbReference>
<dbReference type="GO" id="GO:0016301">
    <property type="term" value="F:kinase activity"/>
    <property type="evidence" value="ECO:0007669"/>
    <property type="project" value="UniProtKB-KW"/>
</dbReference>